<keyword evidence="1" id="KW-0813">Transport</keyword>
<keyword evidence="5" id="KW-0408">Iron</keyword>
<feature type="domain" description="4Fe-4S ferredoxin-type" evidence="8">
    <location>
        <begin position="348"/>
        <end position="379"/>
    </location>
</feature>
<evidence type="ECO:0000256" key="6">
    <source>
        <dbReference type="ARBA" id="ARBA00023014"/>
    </source>
</evidence>
<evidence type="ECO:0000256" key="4">
    <source>
        <dbReference type="ARBA" id="ARBA00022982"/>
    </source>
</evidence>
<dbReference type="FunFam" id="3.30.70.20:FF:000046">
    <property type="entry name" value="Periplasmic [Fe] hydrogenase large subunit"/>
    <property type="match status" value="1"/>
</dbReference>
<keyword evidence="4" id="KW-0249">Electron transport</keyword>
<keyword evidence="3" id="KW-0479">Metal-binding</keyword>
<dbReference type="PANTHER" id="PTHR30176:SF3">
    <property type="entry name" value="FERREDOXIN-TYPE PROTEIN NAPH"/>
    <property type="match status" value="1"/>
</dbReference>
<feature type="transmembrane region" description="Helical" evidence="7">
    <location>
        <begin position="12"/>
        <end position="35"/>
    </location>
</feature>
<feature type="domain" description="4Fe-4S ferredoxin-type" evidence="8">
    <location>
        <begin position="250"/>
        <end position="276"/>
    </location>
</feature>
<evidence type="ECO:0000256" key="2">
    <source>
        <dbReference type="ARBA" id="ARBA00022485"/>
    </source>
</evidence>
<dbReference type="CDD" id="cd16373">
    <property type="entry name" value="DMSOR_beta_like"/>
    <property type="match status" value="1"/>
</dbReference>
<keyword evidence="7" id="KW-1133">Transmembrane helix</keyword>
<dbReference type="AlphaFoldDB" id="A0A395VS59"/>
<feature type="transmembrane region" description="Helical" evidence="7">
    <location>
        <begin position="171"/>
        <end position="194"/>
    </location>
</feature>
<name>A0A395VS59_BACOV</name>
<protein>
    <submittedName>
        <fullName evidence="9">4Fe-4S dicluster domain-containing protein</fullName>
    </submittedName>
</protein>
<dbReference type="SUPFAM" id="SSF54862">
    <property type="entry name" value="4Fe-4S ferredoxins"/>
    <property type="match status" value="2"/>
</dbReference>
<evidence type="ECO:0000256" key="3">
    <source>
        <dbReference type="ARBA" id="ARBA00022723"/>
    </source>
</evidence>
<dbReference type="Gene3D" id="3.30.70.20">
    <property type="match status" value="3"/>
</dbReference>
<evidence type="ECO:0000313" key="10">
    <source>
        <dbReference type="Proteomes" id="UP000266492"/>
    </source>
</evidence>
<feature type="transmembrane region" description="Helical" evidence="7">
    <location>
        <begin position="105"/>
        <end position="126"/>
    </location>
</feature>
<dbReference type="InterPro" id="IPR017896">
    <property type="entry name" value="4Fe4S_Fe-S-bd"/>
</dbReference>
<evidence type="ECO:0000256" key="5">
    <source>
        <dbReference type="ARBA" id="ARBA00023004"/>
    </source>
</evidence>
<dbReference type="PROSITE" id="PS00198">
    <property type="entry name" value="4FE4S_FER_1"/>
    <property type="match status" value="1"/>
</dbReference>
<evidence type="ECO:0000256" key="1">
    <source>
        <dbReference type="ARBA" id="ARBA00022448"/>
    </source>
</evidence>
<keyword evidence="6" id="KW-0411">Iron-sulfur</keyword>
<dbReference type="EMBL" id="QRVZ01000022">
    <property type="protein sequence ID" value="RGS80670.1"/>
    <property type="molecule type" value="Genomic_DNA"/>
</dbReference>
<evidence type="ECO:0000313" key="9">
    <source>
        <dbReference type="EMBL" id="RGS80670.1"/>
    </source>
</evidence>
<dbReference type="PANTHER" id="PTHR30176">
    <property type="entry name" value="FERREDOXIN-TYPE PROTEIN NAPH"/>
    <property type="match status" value="1"/>
</dbReference>
<feature type="domain" description="4Fe-4S ferredoxin-type" evidence="8">
    <location>
        <begin position="384"/>
        <end position="416"/>
    </location>
</feature>
<dbReference type="InterPro" id="IPR051684">
    <property type="entry name" value="Electron_Trans/Redox"/>
</dbReference>
<proteinExistence type="predicted"/>
<dbReference type="RefSeq" id="WP_118419117.1">
    <property type="nucleotide sequence ID" value="NZ_QRVZ01000022.1"/>
</dbReference>
<comment type="caution">
    <text evidence="9">The sequence shown here is derived from an EMBL/GenBank/DDBJ whole genome shotgun (WGS) entry which is preliminary data.</text>
</comment>
<dbReference type="GO" id="GO:0046872">
    <property type="term" value="F:metal ion binding"/>
    <property type="evidence" value="ECO:0007669"/>
    <property type="project" value="UniProtKB-KW"/>
</dbReference>
<feature type="domain" description="4Fe-4S ferredoxin-type" evidence="8">
    <location>
        <begin position="220"/>
        <end position="249"/>
    </location>
</feature>
<dbReference type="PROSITE" id="PS51379">
    <property type="entry name" value="4FE4S_FER_2"/>
    <property type="match status" value="6"/>
</dbReference>
<keyword evidence="7" id="KW-0812">Transmembrane</keyword>
<dbReference type="Pfam" id="PF12838">
    <property type="entry name" value="Fer4_7"/>
    <property type="match status" value="2"/>
</dbReference>
<reference evidence="9 10" key="1">
    <citation type="submission" date="2018-08" db="EMBL/GenBank/DDBJ databases">
        <title>A genome reference for cultivated species of the human gut microbiota.</title>
        <authorList>
            <person name="Zou Y."/>
            <person name="Xue W."/>
            <person name="Luo G."/>
        </authorList>
    </citation>
    <scope>NUCLEOTIDE SEQUENCE [LARGE SCALE GENOMIC DNA]</scope>
    <source>
        <strain evidence="9 10">AF20-9LB</strain>
    </source>
</reference>
<dbReference type="InterPro" id="IPR017900">
    <property type="entry name" value="4Fe4S_Fe_S_CS"/>
</dbReference>
<keyword evidence="2" id="KW-0004">4Fe-4S</keyword>
<evidence type="ECO:0000259" key="8">
    <source>
        <dbReference type="PROSITE" id="PS51379"/>
    </source>
</evidence>
<feature type="domain" description="4Fe-4S ferredoxin-type" evidence="8">
    <location>
        <begin position="469"/>
        <end position="501"/>
    </location>
</feature>
<accession>A0A395VS59</accession>
<dbReference type="GO" id="GO:0051539">
    <property type="term" value="F:4 iron, 4 sulfur cluster binding"/>
    <property type="evidence" value="ECO:0007669"/>
    <property type="project" value="UniProtKB-KW"/>
</dbReference>
<evidence type="ECO:0000256" key="7">
    <source>
        <dbReference type="SAM" id="Phobius"/>
    </source>
</evidence>
<organism evidence="9 10">
    <name type="scientific">Bacteroides ovatus</name>
    <dbReference type="NCBI Taxonomy" id="28116"/>
    <lineage>
        <taxon>Bacteria</taxon>
        <taxon>Pseudomonadati</taxon>
        <taxon>Bacteroidota</taxon>
        <taxon>Bacteroidia</taxon>
        <taxon>Bacteroidales</taxon>
        <taxon>Bacteroidaceae</taxon>
        <taxon>Bacteroides</taxon>
    </lineage>
</organism>
<dbReference type="Pfam" id="PF12801">
    <property type="entry name" value="Fer4_5"/>
    <property type="match status" value="2"/>
</dbReference>
<sequence length="507" mass="55817">MKNRYKTIRVWAAVVCWSLVTGLFLDFTGTLHPYFGFLAKLQFLPALLAANVLVVLLWVAVTFVFGRIYCSVVCPLGVMQDIVSYFSGKRKKFKYRFSYSPEKKVLRYAVLAVFIIAVFAGFTAIYTTLAPYSSYGRIATNWFAPVWRGANNVLAYLSEQVDSYAFYHVDIWIKGITTFVVSGLILVGVSFLAWKHGRTYCNTICPVGTLLGFISRHSLLRITVDTTKCNSCGLCSRKCKAACIDAKQHSIDGSRCVTCFDCIETCKKGALSYKLHLPFRKKNVADVSEKKEGTGKQVDESRRKILALTATLAGTSMLANAKGAADGFVAATERKSVVKRKQQIVPPGALSARNMADHCTACQLCVNSCPNQVLRPSDKLETFMQPVMSYEHGFCRSNCNTCSQVCPAGAIRPISPEKKVSVQVGHAVWIAANCVVNTDGVSCGNCERHCPNGAIMMVPKDKNNPDSLKIPVVDTERCIGCGACEYVCPARPFSAIYVEGHENHRIL</sequence>
<dbReference type="Proteomes" id="UP000266492">
    <property type="component" value="Unassembled WGS sequence"/>
</dbReference>
<feature type="domain" description="4Fe-4S ferredoxin-type" evidence="8">
    <location>
        <begin position="432"/>
        <end position="460"/>
    </location>
</feature>
<feature type="transmembrane region" description="Helical" evidence="7">
    <location>
        <begin position="55"/>
        <end position="84"/>
    </location>
</feature>
<dbReference type="GO" id="GO:0005886">
    <property type="term" value="C:plasma membrane"/>
    <property type="evidence" value="ECO:0007669"/>
    <property type="project" value="TreeGrafter"/>
</dbReference>
<keyword evidence="7" id="KW-0472">Membrane</keyword>
<gene>
    <name evidence="9" type="ORF">DWX70_21170</name>
</gene>